<keyword evidence="2" id="KW-1185">Reference proteome</keyword>
<name>A0AAD4GMP1_BOLED</name>
<accession>A0AAD4GMP1</accession>
<dbReference type="EMBL" id="WHUW01000001">
    <property type="protein sequence ID" value="KAF8452917.1"/>
    <property type="molecule type" value="Genomic_DNA"/>
</dbReference>
<protein>
    <submittedName>
        <fullName evidence="1">Uncharacterized protein</fullName>
    </submittedName>
</protein>
<sequence>MLTIPVASISLAWIRRCGGRHDKPYIFRQPPEKFASDVLHGEDDRMDTNMKAKRCDNSDVSDLIEEFPVDQTVLGEDDPYHSKSLGILGVLLGG</sequence>
<gene>
    <name evidence="1" type="ORF">L210DRAFT_3639357</name>
</gene>
<reference evidence="1" key="2">
    <citation type="journal article" date="2020" name="Nat. Commun.">
        <title>Large-scale genome sequencing of mycorrhizal fungi provides insights into the early evolution of symbiotic traits.</title>
        <authorList>
            <person name="Miyauchi S."/>
            <person name="Kiss E."/>
            <person name="Kuo A."/>
            <person name="Drula E."/>
            <person name="Kohler A."/>
            <person name="Sanchez-Garcia M."/>
            <person name="Morin E."/>
            <person name="Andreopoulos B."/>
            <person name="Barry K.W."/>
            <person name="Bonito G."/>
            <person name="Buee M."/>
            <person name="Carver A."/>
            <person name="Chen C."/>
            <person name="Cichocki N."/>
            <person name="Clum A."/>
            <person name="Culley D."/>
            <person name="Crous P.W."/>
            <person name="Fauchery L."/>
            <person name="Girlanda M."/>
            <person name="Hayes R.D."/>
            <person name="Keri Z."/>
            <person name="LaButti K."/>
            <person name="Lipzen A."/>
            <person name="Lombard V."/>
            <person name="Magnuson J."/>
            <person name="Maillard F."/>
            <person name="Murat C."/>
            <person name="Nolan M."/>
            <person name="Ohm R.A."/>
            <person name="Pangilinan J."/>
            <person name="Pereira M.F."/>
            <person name="Perotto S."/>
            <person name="Peter M."/>
            <person name="Pfister S."/>
            <person name="Riley R."/>
            <person name="Sitrit Y."/>
            <person name="Stielow J.B."/>
            <person name="Szollosi G."/>
            <person name="Zifcakova L."/>
            <person name="Stursova M."/>
            <person name="Spatafora J.W."/>
            <person name="Tedersoo L."/>
            <person name="Vaario L.M."/>
            <person name="Yamada A."/>
            <person name="Yan M."/>
            <person name="Wang P."/>
            <person name="Xu J."/>
            <person name="Bruns T."/>
            <person name="Baldrian P."/>
            <person name="Vilgalys R."/>
            <person name="Dunand C."/>
            <person name="Henrissat B."/>
            <person name="Grigoriev I.V."/>
            <person name="Hibbett D."/>
            <person name="Nagy L.G."/>
            <person name="Martin F.M."/>
        </authorList>
    </citation>
    <scope>NUCLEOTIDE SEQUENCE</scope>
    <source>
        <strain evidence="1">BED1</strain>
    </source>
</reference>
<reference evidence="1" key="1">
    <citation type="submission" date="2019-10" db="EMBL/GenBank/DDBJ databases">
        <authorList>
            <consortium name="DOE Joint Genome Institute"/>
            <person name="Kuo A."/>
            <person name="Miyauchi S."/>
            <person name="Kiss E."/>
            <person name="Drula E."/>
            <person name="Kohler A."/>
            <person name="Sanchez-Garcia M."/>
            <person name="Andreopoulos B."/>
            <person name="Barry K.W."/>
            <person name="Bonito G."/>
            <person name="Buee M."/>
            <person name="Carver A."/>
            <person name="Chen C."/>
            <person name="Cichocki N."/>
            <person name="Clum A."/>
            <person name="Culley D."/>
            <person name="Crous P.W."/>
            <person name="Fauchery L."/>
            <person name="Girlanda M."/>
            <person name="Hayes R."/>
            <person name="Keri Z."/>
            <person name="LaButti K."/>
            <person name="Lipzen A."/>
            <person name="Lombard V."/>
            <person name="Magnuson J."/>
            <person name="Maillard F."/>
            <person name="Morin E."/>
            <person name="Murat C."/>
            <person name="Nolan M."/>
            <person name="Ohm R."/>
            <person name="Pangilinan J."/>
            <person name="Pereira M."/>
            <person name="Perotto S."/>
            <person name="Peter M."/>
            <person name="Riley R."/>
            <person name="Sitrit Y."/>
            <person name="Stielow B."/>
            <person name="Szollosi G."/>
            <person name="Zifcakova L."/>
            <person name="Stursova M."/>
            <person name="Spatafora J.W."/>
            <person name="Tedersoo L."/>
            <person name="Vaario L.-M."/>
            <person name="Yamada A."/>
            <person name="Yan M."/>
            <person name="Wang P."/>
            <person name="Xu J."/>
            <person name="Bruns T."/>
            <person name="Baldrian P."/>
            <person name="Vilgalys R."/>
            <person name="Henrissat B."/>
            <person name="Grigoriev I.V."/>
            <person name="Hibbett D."/>
            <person name="Nagy L.G."/>
            <person name="Martin F.M."/>
        </authorList>
    </citation>
    <scope>NUCLEOTIDE SEQUENCE</scope>
    <source>
        <strain evidence="1">BED1</strain>
    </source>
</reference>
<proteinExistence type="predicted"/>
<dbReference type="AlphaFoldDB" id="A0AAD4GMP1"/>
<dbReference type="Proteomes" id="UP001194468">
    <property type="component" value="Unassembled WGS sequence"/>
</dbReference>
<comment type="caution">
    <text evidence="1">The sequence shown here is derived from an EMBL/GenBank/DDBJ whole genome shotgun (WGS) entry which is preliminary data.</text>
</comment>
<organism evidence="1 2">
    <name type="scientific">Boletus edulis BED1</name>
    <dbReference type="NCBI Taxonomy" id="1328754"/>
    <lineage>
        <taxon>Eukaryota</taxon>
        <taxon>Fungi</taxon>
        <taxon>Dikarya</taxon>
        <taxon>Basidiomycota</taxon>
        <taxon>Agaricomycotina</taxon>
        <taxon>Agaricomycetes</taxon>
        <taxon>Agaricomycetidae</taxon>
        <taxon>Boletales</taxon>
        <taxon>Boletineae</taxon>
        <taxon>Boletaceae</taxon>
        <taxon>Boletoideae</taxon>
        <taxon>Boletus</taxon>
    </lineage>
</organism>
<evidence type="ECO:0000313" key="1">
    <source>
        <dbReference type="EMBL" id="KAF8452917.1"/>
    </source>
</evidence>
<evidence type="ECO:0000313" key="2">
    <source>
        <dbReference type="Proteomes" id="UP001194468"/>
    </source>
</evidence>